<keyword evidence="2" id="KW-1185">Reference proteome</keyword>
<comment type="caution">
    <text evidence="1">The sequence shown here is derived from an EMBL/GenBank/DDBJ whole genome shotgun (WGS) entry which is preliminary data.</text>
</comment>
<accession>A0A147GZU9</accession>
<dbReference type="RefSeq" id="WP_058641539.1">
    <property type="nucleotide sequence ID" value="NZ_LDSL01000051.1"/>
</dbReference>
<protein>
    <submittedName>
        <fullName evidence="1">Uncharacterized protein</fullName>
    </submittedName>
</protein>
<organism evidence="1 2">
    <name type="scientific">Pseudacidovorax intermedius</name>
    <dbReference type="NCBI Taxonomy" id="433924"/>
    <lineage>
        <taxon>Bacteria</taxon>
        <taxon>Pseudomonadati</taxon>
        <taxon>Pseudomonadota</taxon>
        <taxon>Betaproteobacteria</taxon>
        <taxon>Burkholderiales</taxon>
        <taxon>Comamonadaceae</taxon>
        <taxon>Pseudacidovorax</taxon>
    </lineage>
</organism>
<evidence type="ECO:0000313" key="2">
    <source>
        <dbReference type="Proteomes" id="UP000072741"/>
    </source>
</evidence>
<reference evidence="1 2" key="1">
    <citation type="journal article" date="2016" name="Front. Microbiol.">
        <title>Genomic Resource of Rice Seed Associated Bacteria.</title>
        <authorList>
            <person name="Midha S."/>
            <person name="Bansal K."/>
            <person name="Sharma S."/>
            <person name="Kumar N."/>
            <person name="Patil P.P."/>
            <person name="Chaudhry V."/>
            <person name="Patil P.B."/>
        </authorList>
    </citation>
    <scope>NUCLEOTIDE SEQUENCE [LARGE SCALE GENOMIC DNA]</scope>
    <source>
        <strain evidence="1 2">NS331</strain>
    </source>
</reference>
<name>A0A147GZU9_9BURK</name>
<dbReference type="OrthoDB" id="8686404at2"/>
<sequence length="96" mass="10391">MSITARLNDTPVGTPVDILQSAEGRFARELEKLLGDDLAPALRAFEAAQDSSAEDLSKEEIRLAGLWAAAFDKARLFSLRELGDVGEAHFSVSMRG</sequence>
<gene>
    <name evidence="1" type="ORF">NS331_08400</name>
</gene>
<proteinExistence type="predicted"/>
<dbReference type="EMBL" id="LDSL01000051">
    <property type="protein sequence ID" value="KTT23228.1"/>
    <property type="molecule type" value="Genomic_DNA"/>
</dbReference>
<evidence type="ECO:0000313" key="1">
    <source>
        <dbReference type="EMBL" id="KTT23228.1"/>
    </source>
</evidence>
<dbReference type="AlphaFoldDB" id="A0A147GZU9"/>
<dbReference type="Proteomes" id="UP000072741">
    <property type="component" value="Unassembled WGS sequence"/>
</dbReference>